<keyword evidence="1" id="KW-1133">Transmembrane helix</keyword>
<sequence length="273" mass="31955">MKKHIKNVLRLLIVIIFVFIFISITNLKFIGYLQRSVSTLINNVEKKRILTNIKDYDTLETRHFIIRFDGKNDKIAYLTGEVAEKYYNAVCDMFNYYPKEKSIIIIYNDGDELLKNTRLNKQTYPMGVYYSGVINILSPSLWINDVEDFNIIYEKEGPIVHEFTHLIVDKITHGNYPMWLTEGIALYIEYKLTGFEWGKDIEHVDGIDIKSLDKNFSELDQYIAYRKSFEVIKKISDVWGFEKLKDILVTLGEGNNLKSSTKAVLKTNLYEIE</sequence>
<protein>
    <submittedName>
        <fullName evidence="3">Peptidase MA superfamily protein</fullName>
    </submittedName>
</protein>
<accession>A0A1M5VAZ9</accession>
<evidence type="ECO:0000313" key="3">
    <source>
        <dbReference type="EMBL" id="SHH72410.1"/>
    </source>
</evidence>
<keyword evidence="1" id="KW-0472">Membrane</keyword>
<feature type="transmembrane region" description="Helical" evidence="1">
    <location>
        <begin position="12"/>
        <end position="33"/>
    </location>
</feature>
<organism evidence="3 4">
    <name type="scientific">Caloranaerobacter azorensis DSM 13643</name>
    <dbReference type="NCBI Taxonomy" id="1121264"/>
    <lineage>
        <taxon>Bacteria</taxon>
        <taxon>Bacillati</taxon>
        <taxon>Bacillota</taxon>
        <taxon>Tissierellia</taxon>
        <taxon>Tissierellales</taxon>
        <taxon>Thermohalobacteraceae</taxon>
        <taxon>Caloranaerobacter</taxon>
    </lineage>
</organism>
<keyword evidence="1" id="KW-0812">Transmembrane</keyword>
<proteinExistence type="predicted"/>
<dbReference type="Proteomes" id="UP000183967">
    <property type="component" value="Unassembled WGS sequence"/>
</dbReference>
<evidence type="ECO:0000313" key="4">
    <source>
        <dbReference type="Proteomes" id="UP000183967"/>
    </source>
</evidence>
<dbReference type="SUPFAM" id="SSF55486">
    <property type="entry name" value="Metalloproteases ('zincins'), catalytic domain"/>
    <property type="match status" value="1"/>
</dbReference>
<name>A0A1M5VAZ9_9FIRM</name>
<dbReference type="EMBL" id="FQXO01000054">
    <property type="protein sequence ID" value="SHH72410.1"/>
    <property type="molecule type" value="Genomic_DNA"/>
</dbReference>
<reference evidence="4" key="1">
    <citation type="submission" date="2016-11" db="EMBL/GenBank/DDBJ databases">
        <authorList>
            <person name="Varghese N."/>
            <person name="Submissions S."/>
        </authorList>
    </citation>
    <scope>NUCLEOTIDE SEQUENCE [LARGE SCALE GENOMIC DNA]</scope>
    <source>
        <strain evidence="4">DSM 13643</strain>
    </source>
</reference>
<keyword evidence="4" id="KW-1185">Reference proteome</keyword>
<dbReference type="Pfam" id="PF13485">
    <property type="entry name" value="Peptidase_MA_2"/>
    <property type="match status" value="1"/>
</dbReference>
<dbReference type="RefSeq" id="WP_073197167.1">
    <property type="nucleotide sequence ID" value="NZ_FQXO01000054.1"/>
</dbReference>
<dbReference type="AlphaFoldDB" id="A0A1M5VAZ9"/>
<evidence type="ECO:0000259" key="2">
    <source>
        <dbReference type="Pfam" id="PF13485"/>
    </source>
</evidence>
<evidence type="ECO:0000256" key="1">
    <source>
        <dbReference type="SAM" id="Phobius"/>
    </source>
</evidence>
<dbReference type="InterPro" id="IPR039568">
    <property type="entry name" value="Peptidase_MA-like_dom"/>
</dbReference>
<feature type="domain" description="Peptidase MA-like" evidence="2">
    <location>
        <begin position="104"/>
        <end position="265"/>
    </location>
</feature>
<dbReference type="OrthoDB" id="9787613at2"/>
<gene>
    <name evidence="3" type="ORF">SAMN02745135_01842</name>
</gene>